<accession>A0A9D4NV49</accession>
<evidence type="ECO:0000313" key="3">
    <source>
        <dbReference type="EMBL" id="KAH7638702.1"/>
    </source>
</evidence>
<sequence length="759" mass="87711">MNQNDSINDQHHQQSDPALNDDNQIKINLNYNFVSYEDPNHLNELFGHNKGDDDDSKSLDEITFRYEHHRSETFAHFVQFPSSDSKEDSLNYSSSSVYDESDDDHHRKFRRQIYEEDFRVKIIPDVSPTTIVDDKQEEEVQQSKSRKLFPRQLSKCLSSTTNDLHSLFKKLSCLKRISSVVDLTHHKTTETLLKKKPRRLTYQNGKTLTKSDIIHCQQFDQIKESNDAKQQQSSENLEKSSSSSLIVPKLHIEEITINGDIQIEQTDPVQETSSTRFDSQQTSTKIFDPDHKLDDHQTFIIYSSSEPANDLNNINTHHPEQYTISQSISLSNFHPVPKSKQSSESVDCVEHSSPSNYRSICLPSNHIHLPPAQSPATIINSESEYFSHSTDKNKKSKMIANQQNNHFESQNSQQNQPSYVNISRVNHGYVPYNRYTSEYRRDDSLLRSPVEDRFTSLPVGSSKGFLHKKVESLYGESFADDWNKSRVKKGQSIEKSIHPNTTETSPTNQIKTTLASSKLFQKINSVDNSESSEDNKSNNNSFDKDWWLREHQPHSHKNHDGQAFMEKIQEQKARIQNKIQQGEKWLANTKDIPEECIGKIRSAIGKANLLLDKKFQQFQKLCEDSINQADGEQFKIQSDDLQGFWDMVMIQVHDVNQSFDELIQFKQNHWKPSPQLDQIDSNSKTMSPKIGSRQPSSNMTTIHNNTSSPRKYDNNNKITANINSPRNEERQRRLMEIKRRGKMTMKQDSDEIRIFAPSK</sequence>
<dbReference type="Proteomes" id="UP000828236">
    <property type="component" value="Unassembled WGS sequence"/>
</dbReference>
<dbReference type="GO" id="GO:0099572">
    <property type="term" value="C:postsynaptic specialization"/>
    <property type="evidence" value="ECO:0007669"/>
    <property type="project" value="TreeGrafter"/>
</dbReference>
<feature type="compositionally biased region" description="Polar residues" evidence="2">
    <location>
        <begin position="498"/>
        <end position="509"/>
    </location>
</feature>
<feature type="compositionally biased region" description="Polar residues" evidence="2">
    <location>
        <begin position="268"/>
        <end position="285"/>
    </location>
</feature>
<dbReference type="GO" id="GO:0060090">
    <property type="term" value="F:molecular adaptor activity"/>
    <property type="evidence" value="ECO:0007669"/>
    <property type="project" value="TreeGrafter"/>
</dbReference>
<gene>
    <name evidence="3" type="ORF">HUG17_2735</name>
</gene>
<feature type="region of interest" description="Disordered" evidence="2">
    <location>
        <begin position="83"/>
        <end position="103"/>
    </location>
</feature>
<dbReference type="GO" id="GO:0023052">
    <property type="term" value="P:signaling"/>
    <property type="evidence" value="ECO:0007669"/>
    <property type="project" value="InterPro"/>
</dbReference>
<feature type="compositionally biased region" description="Polar residues" evidence="2">
    <location>
        <begin position="693"/>
        <end position="725"/>
    </location>
</feature>
<feature type="region of interest" description="Disordered" evidence="2">
    <location>
        <begin position="673"/>
        <end position="730"/>
    </location>
</feature>
<dbReference type="Pfam" id="PF03359">
    <property type="entry name" value="GKAP"/>
    <property type="match status" value="1"/>
</dbReference>
<organism evidence="3">
    <name type="scientific">Dermatophagoides farinae</name>
    <name type="common">American house dust mite</name>
    <dbReference type="NCBI Taxonomy" id="6954"/>
    <lineage>
        <taxon>Eukaryota</taxon>
        <taxon>Metazoa</taxon>
        <taxon>Ecdysozoa</taxon>
        <taxon>Arthropoda</taxon>
        <taxon>Chelicerata</taxon>
        <taxon>Arachnida</taxon>
        <taxon>Acari</taxon>
        <taxon>Acariformes</taxon>
        <taxon>Sarcoptiformes</taxon>
        <taxon>Astigmata</taxon>
        <taxon>Psoroptidia</taxon>
        <taxon>Analgoidea</taxon>
        <taxon>Pyroglyphidae</taxon>
        <taxon>Dermatophagoidinae</taxon>
        <taxon>Dermatophagoides</taxon>
    </lineage>
</organism>
<dbReference type="InterPro" id="IPR005026">
    <property type="entry name" value="SAPAP"/>
</dbReference>
<comment type="caution">
    <text evidence="3">The sequence shown here is derived from an EMBL/GenBank/DDBJ whole genome shotgun (WGS) entry which is preliminary data.</text>
</comment>
<dbReference type="PANTHER" id="PTHR12353:SF31">
    <property type="entry name" value="LD44824P"/>
    <property type="match status" value="1"/>
</dbReference>
<feature type="compositionally biased region" description="Polar residues" evidence="2">
    <location>
        <begin position="675"/>
        <end position="686"/>
    </location>
</feature>
<proteinExistence type="inferred from homology"/>
<feature type="region of interest" description="Disordered" evidence="2">
    <location>
        <begin position="490"/>
        <end position="509"/>
    </location>
</feature>
<reference evidence="3" key="2">
    <citation type="journal article" date="2021" name="World Allergy Organ. J.">
        <title>Chromosome-level assembly of Dermatophagoides farinae genome and transcriptome reveals two novel allergens Der f 37 and Der f 39.</title>
        <authorList>
            <person name="Chen J."/>
            <person name="Cai Z."/>
            <person name="Fan D."/>
            <person name="Hu J."/>
            <person name="Hou Y."/>
            <person name="He Y."/>
            <person name="Zhang Z."/>
            <person name="Zhao Z."/>
            <person name="Gao P."/>
            <person name="Hu W."/>
            <person name="Sun J."/>
            <person name="Li J."/>
            <person name="Ji K."/>
        </authorList>
    </citation>
    <scope>NUCLEOTIDE SEQUENCE</scope>
    <source>
        <strain evidence="3">JKM2019</strain>
    </source>
</reference>
<dbReference type="EMBL" id="SDOV01000007">
    <property type="protein sequence ID" value="KAH7638702.1"/>
    <property type="molecule type" value="Genomic_DNA"/>
</dbReference>
<protein>
    <submittedName>
        <fullName evidence="3">Guanylate-kinase-associated protein-like protein</fullName>
    </submittedName>
</protein>
<dbReference type="GO" id="GO:0098978">
    <property type="term" value="C:glutamatergic synapse"/>
    <property type="evidence" value="ECO:0007669"/>
    <property type="project" value="TreeGrafter"/>
</dbReference>
<dbReference type="AlphaFoldDB" id="A0A9D4NV49"/>
<reference evidence="3" key="1">
    <citation type="submission" date="2020-06" db="EMBL/GenBank/DDBJ databases">
        <authorList>
            <person name="Ji K."/>
            <person name="Li J."/>
        </authorList>
    </citation>
    <scope>NUCLEOTIDE SEQUENCE</scope>
    <source>
        <strain evidence="3">JKM2019</strain>
        <tissue evidence="3">Whole body</tissue>
    </source>
</reference>
<name>A0A9D4NV49_DERFA</name>
<evidence type="ECO:0000256" key="1">
    <source>
        <dbReference type="ARBA" id="ARBA00008839"/>
    </source>
</evidence>
<feature type="region of interest" description="Disordered" evidence="2">
    <location>
        <begin position="1"/>
        <end position="22"/>
    </location>
</feature>
<dbReference type="PANTHER" id="PTHR12353">
    <property type="entry name" value="DISKS LARGE-ASSOCIATED PROTEIN DAP SAP90/PSD-95-ASSOCIATED PROTEIN"/>
    <property type="match status" value="1"/>
</dbReference>
<evidence type="ECO:0000256" key="2">
    <source>
        <dbReference type="SAM" id="MobiDB-lite"/>
    </source>
</evidence>
<comment type="similarity">
    <text evidence="1">Belongs to the SAPAP family.</text>
</comment>
<feature type="region of interest" description="Disordered" evidence="2">
    <location>
        <begin position="268"/>
        <end position="290"/>
    </location>
</feature>